<keyword evidence="2" id="KW-1185">Reference proteome</keyword>
<evidence type="ECO:0000313" key="1">
    <source>
        <dbReference type="EMBL" id="MBC6609380.1"/>
    </source>
</evidence>
<dbReference type="Proteomes" id="UP000622017">
    <property type="component" value="Unassembled WGS sequence"/>
</dbReference>
<comment type="caution">
    <text evidence="1">The sequence shown here is derived from an EMBL/GenBank/DDBJ whole genome shotgun (WGS) entry which is preliminary data.</text>
</comment>
<accession>A0ABR7ME65</accession>
<dbReference type="EMBL" id="JACSCY010000001">
    <property type="protein sequence ID" value="MBC6609380.1"/>
    <property type="molecule type" value="Genomic_DNA"/>
</dbReference>
<gene>
    <name evidence="1" type="ORF">H8B15_00485</name>
</gene>
<sequence length="142" mass="16490">MKLLNFTINSLITLKWSDGGYADLHNDFVFNQLIYEPQIASVTLHWTKSTEEWAKRVQIASLKIVFTNVNFLCVKERDASYPLSDDECLSEIGWSLPDEKDNFDNFYLDQDAQFTYDLIICFQSEWAVKLNADTAQLFIDTL</sequence>
<reference evidence="1 2" key="1">
    <citation type="submission" date="2020-08" db="EMBL/GenBank/DDBJ databases">
        <title>Hymenobacter sp.</title>
        <authorList>
            <person name="Kim M.K."/>
        </authorList>
    </citation>
    <scope>NUCLEOTIDE SEQUENCE [LARGE SCALE GENOMIC DNA]</scope>
    <source>
        <strain evidence="1 2">BT507</strain>
    </source>
</reference>
<name>A0ABR7ME65_9BACT</name>
<dbReference type="RefSeq" id="WP_187317701.1">
    <property type="nucleotide sequence ID" value="NZ_JACSCY010000001.1"/>
</dbReference>
<proteinExistence type="predicted"/>
<organism evidence="1 2">
    <name type="scientific">Hymenobacter citatus</name>
    <dbReference type="NCBI Taxonomy" id="2763506"/>
    <lineage>
        <taxon>Bacteria</taxon>
        <taxon>Pseudomonadati</taxon>
        <taxon>Bacteroidota</taxon>
        <taxon>Cytophagia</taxon>
        <taxon>Cytophagales</taxon>
        <taxon>Hymenobacteraceae</taxon>
        <taxon>Hymenobacter</taxon>
    </lineage>
</organism>
<protein>
    <submittedName>
        <fullName evidence="1">Uncharacterized protein</fullName>
    </submittedName>
</protein>
<evidence type="ECO:0000313" key="2">
    <source>
        <dbReference type="Proteomes" id="UP000622017"/>
    </source>
</evidence>